<dbReference type="EMBL" id="UGOG01000001">
    <property type="protein sequence ID" value="STX63531.1"/>
    <property type="molecule type" value="Genomic_DNA"/>
</dbReference>
<feature type="transmembrane region" description="Helical" evidence="6">
    <location>
        <begin position="435"/>
        <end position="454"/>
    </location>
</feature>
<accession>A0A378K6S0</accession>
<evidence type="ECO:0000256" key="6">
    <source>
        <dbReference type="SAM" id="Phobius"/>
    </source>
</evidence>
<evidence type="ECO:0000313" key="9">
    <source>
        <dbReference type="EMBL" id="STX63531.1"/>
    </source>
</evidence>
<keyword evidence="9" id="KW-0560">Oxidoreductase</keyword>
<dbReference type="Pfam" id="PF00361">
    <property type="entry name" value="Proton_antipo_M"/>
    <property type="match status" value="1"/>
</dbReference>
<feature type="transmembrane region" description="Helical" evidence="6">
    <location>
        <begin position="376"/>
        <end position="397"/>
    </location>
</feature>
<dbReference type="GO" id="GO:0016020">
    <property type="term" value="C:membrane"/>
    <property type="evidence" value="ECO:0007669"/>
    <property type="project" value="UniProtKB-SubCell"/>
</dbReference>
<dbReference type="GO" id="GO:0042773">
    <property type="term" value="P:ATP synthesis coupled electron transport"/>
    <property type="evidence" value="ECO:0007669"/>
    <property type="project" value="InterPro"/>
</dbReference>
<evidence type="ECO:0000313" key="11">
    <source>
        <dbReference type="Proteomes" id="UP000254040"/>
    </source>
</evidence>
<evidence type="ECO:0000256" key="2">
    <source>
        <dbReference type="ARBA" id="ARBA00022692"/>
    </source>
</evidence>
<name>A0A378K6S0_9GAMM</name>
<evidence type="ECO:0000256" key="3">
    <source>
        <dbReference type="ARBA" id="ARBA00022989"/>
    </source>
</evidence>
<dbReference type="PRINTS" id="PR01434">
    <property type="entry name" value="NADHDHGNASE5"/>
</dbReference>
<dbReference type="GO" id="GO:0015990">
    <property type="term" value="P:electron transport coupled proton transport"/>
    <property type="evidence" value="ECO:0007669"/>
    <property type="project" value="TreeGrafter"/>
</dbReference>
<dbReference type="GO" id="GO:0003954">
    <property type="term" value="F:NADH dehydrogenase activity"/>
    <property type="evidence" value="ECO:0007669"/>
    <property type="project" value="TreeGrafter"/>
</dbReference>
<dbReference type="PANTHER" id="PTHR42829:SF2">
    <property type="entry name" value="NADH-UBIQUINONE OXIDOREDUCTASE CHAIN 5"/>
    <property type="match status" value="1"/>
</dbReference>
<dbReference type="InterPro" id="IPR003945">
    <property type="entry name" value="NU5C-like"/>
</dbReference>
<feature type="transmembrane region" description="Helical" evidence="6">
    <location>
        <begin position="206"/>
        <end position="227"/>
    </location>
</feature>
<organism evidence="9 11">
    <name type="scientific">Legionella moravica</name>
    <dbReference type="NCBI Taxonomy" id="39962"/>
    <lineage>
        <taxon>Bacteria</taxon>
        <taxon>Pseudomonadati</taxon>
        <taxon>Pseudomonadota</taxon>
        <taxon>Gammaproteobacteria</taxon>
        <taxon>Legionellales</taxon>
        <taxon>Legionellaceae</taxon>
        <taxon>Legionella</taxon>
    </lineage>
</organism>
<feature type="transmembrane region" description="Helical" evidence="6">
    <location>
        <begin position="559"/>
        <end position="582"/>
    </location>
</feature>
<dbReference type="EC" id="1.6.5.3" evidence="9"/>
<feature type="transmembrane region" description="Helical" evidence="6">
    <location>
        <begin position="486"/>
        <end position="507"/>
    </location>
</feature>
<evidence type="ECO:0000313" key="10">
    <source>
        <dbReference type="Proteomes" id="UP000054985"/>
    </source>
</evidence>
<comment type="subcellular location">
    <subcellularLocation>
        <location evidence="1">Endomembrane system</location>
        <topology evidence="1">Multi-pass membrane protein</topology>
    </subcellularLocation>
    <subcellularLocation>
        <location evidence="5">Membrane</location>
        <topology evidence="5">Multi-pass membrane protein</topology>
    </subcellularLocation>
</comment>
<keyword evidence="4 6" id="KW-0472">Membrane</keyword>
<keyword evidence="10" id="KW-1185">Reference proteome</keyword>
<dbReference type="EMBL" id="LNYN01000042">
    <property type="protein sequence ID" value="KTD30954.1"/>
    <property type="molecule type" value="Genomic_DNA"/>
</dbReference>
<dbReference type="AlphaFoldDB" id="A0A378K6S0"/>
<feature type="transmembrane region" description="Helical" evidence="6">
    <location>
        <begin position="239"/>
        <end position="259"/>
    </location>
</feature>
<dbReference type="Proteomes" id="UP000254040">
    <property type="component" value="Unassembled WGS sequence"/>
</dbReference>
<feature type="transmembrane region" description="Helical" evidence="6">
    <location>
        <begin position="171"/>
        <end position="194"/>
    </location>
</feature>
<evidence type="ECO:0000256" key="4">
    <source>
        <dbReference type="ARBA" id="ARBA00023136"/>
    </source>
</evidence>
<feature type="transmembrane region" description="Helical" evidence="6">
    <location>
        <begin position="527"/>
        <end position="547"/>
    </location>
</feature>
<keyword evidence="2 5" id="KW-0812">Transmembrane</keyword>
<keyword evidence="3 6" id="KW-1133">Transmembrane helix</keyword>
<feature type="transmembrane region" description="Helical" evidence="6">
    <location>
        <begin position="141"/>
        <end position="159"/>
    </location>
</feature>
<feature type="domain" description="NADH:quinone oxidoreductase/Mrp antiporter transmembrane" evidence="7">
    <location>
        <begin position="141"/>
        <end position="349"/>
    </location>
</feature>
<dbReference type="GO" id="GO:0012505">
    <property type="term" value="C:endomembrane system"/>
    <property type="evidence" value="ECO:0007669"/>
    <property type="project" value="UniProtKB-SubCell"/>
</dbReference>
<feature type="transmembrane region" description="Helical" evidence="6">
    <location>
        <begin position="409"/>
        <end position="429"/>
    </location>
</feature>
<dbReference type="EC" id="1.6.5.11" evidence="9"/>
<feature type="transmembrane region" description="Helical" evidence="6">
    <location>
        <begin position="307"/>
        <end position="330"/>
    </location>
</feature>
<dbReference type="GO" id="GO:0008137">
    <property type="term" value="F:NADH dehydrogenase (ubiquinone) activity"/>
    <property type="evidence" value="ECO:0007669"/>
    <property type="project" value="InterPro"/>
</dbReference>
<evidence type="ECO:0000313" key="8">
    <source>
        <dbReference type="EMBL" id="KTD30954.1"/>
    </source>
</evidence>
<evidence type="ECO:0000256" key="5">
    <source>
        <dbReference type="RuleBase" id="RU000320"/>
    </source>
</evidence>
<dbReference type="PANTHER" id="PTHR42829">
    <property type="entry name" value="NADH-UBIQUINONE OXIDOREDUCTASE CHAIN 5"/>
    <property type="match status" value="1"/>
</dbReference>
<feature type="transmembrane region" description="Helical" evidence="6">
    <location>
        <begin position="6"/>
        <end position="28"/>
    </location>
</feature>
<feature type="transmembrane region" description="Helical" evidence="6">
    <location>
        <begin position="461"/>
        <end position="480"/>
    </location>
</feature>
<dbReference type="STRING" id="39962.Lmor_3061"/>
<dbReference type="RefSeq" id="WP_028384781.1">
    <property type="nucleotide sequence ID" value="NZ_CAAAJG010000017.1"/>
</dbReference>
<feature type="transmembrane region" description="Helical" evidence="6">
    <location>
        <begin position="115"/>
        <end position="135"/>
    </location>
</feature>
<reference evidence="8 10" key="1">
    <citation type="submission" date="2015-11" db="EMBL/GenBank/DDBJ databases">
        <title>Genomic analysis of 38 Legionella species identifies large and diverse effector repertoires.</title>
        <authorList>
            <person name="Burstein D."/>
            <person name="Amaro F."/>
            <person name="Zusman T."/>
            <person name="Lifshitz Z."/>
            <person name="Cohen O."/>
            <person name="Gilbert J.A."/>
            <person name="Pupko T."/>
            <person name="Shuman H.A."/>
            <person name="Segal G."/>
        </authorList>
    </citation>
    <scope>NUCLEOTIDE SEQUENCE [LARGE SCALE GENOMIC DNA]</scope>
    <source>
        <strain evidence="8 10">ATCC 43877</strain>
    </source>
</reference>
<gene>
    <name evidence="9" type="primary">nuoL_2</name>
    <name evidence="8" type="ORF">Lmor_3061</name>
    <name evidence="9" type="ORF">NCTC12239_02476</name>
</gene>
<dbReference type="OrthoDB" id="9768329at2"/>
<evidence type="ECO:0000259" key="7">
    <source>
        <dbReference type="Pfam" id="PF00361"/>
    </source>
</evidence>
<evidence type="ECO:0000256" key="1">
    <source>
        <dbReference type="ARBA" id="ARBA00004127"/>
    </source>
</evidence>
<dbReference type="InterPro" id="IPR001750">
    <property type="entry name" value="ND/Mrp_TM"/>
</dbReference>
<proteinExistence type="predicted"/>
<reference evidence="9 11" key="2">
    <citation type="submission" date="2018-06" db="EMBL/GenBank/DDBJ databases">
        <authorList>
            <consortium name="Pathogen Informatics"/>
            <person name="Doyle S."/>
        </authorList>
    </citation>
    <scope>NUCLEOTIDE SEQUENCE [LARGE SCALE GENOMIC DNA]</scope>
    <source>
        <strain evidence="9 11">NCTC12239</strain>
    </source>
</reference>
<feature type="transmembrane region" description="Helical" evidence="6">
    <location>
        <begin position="265"/>
        <end position="286"/>
    </location>
</feature>
<sequence>MNKFLSEYFFYYFTVSSLLRFFLVLIFSGQTPISLGEKRVRLVVTSGIILDGIHVLLILLLNHHLSQITIDDFLYFSDSFKIIWNPYSIAFFIFCISLISLIARFSSFYLHRDYYFYKFFSLLYILELAVSLLVLTSSSESIFIGWELLGLSSVLLIAFYEHRKSVLKNSLIILVIYKIADVIFYTALISSAYFGSHIYTQIDNPIAELFILIACLIKSSIFPWIWLPRAMEGPTPSSAIFYGGIATHIPMFIFLNISMHHPNTSLTFTIVAAGFILLATILTSLMSKQATDAKNAIAYASITQLGLIYIEILLGFYTLALIHGIANGIYRSFEFLKSPSLIYQHHSIEKRREHLKHRSLSSILIPQKMHDYFYKLAYHEFFIPRMLIHGIELFLGLQNSRTKTNTIKNYLRISLAMFFTFELGIYFLLHIKIGFLDESLLLLGLSFNFIATLYKYKPGHFFIIILTSTLTVFTLLFEHIHQTTLYLEWVFLIILAYFLFDLLHNGVTVYKPINFSGRFFKSTKSNFIILITGISVIGIPGLTSYLIWERLEHELLPFYPNLIMEGFFILALNTILFFRFYYANFLGKRMQTTHYEAIKRI</sequence>
<feature type="transmembrane region" description="Helical" evidence="6">
    <location>
        <begin position="82"/>
        <end position="103"/>
    </location>
</feature>
<protein>
    <submittedName>
        <fullName evidence="9">NADH dehydrogenase I subunit L</fullName>
        <ecNumber evidence="9">1.6.5.11</ecNumber>
        <ecNumber evidence="9">1.6.5.3</ecNumber>
    </submittedName>
    <submittedName>
        <fullName evidence="8">NADH-quinone oxidoreductase chain L</fullName>
    </submittedName>
</protein>
<dbReference type="Proteomes" id="UP000054985">
    <property type="component" value="Unassembled WGS sequence"/>
</dbReference>
<feature type="transmembrane region" description="Helical" evidence="6">
    <location>
        <begin position="40"/>
        <end position="62"/>
    </location>
</feature>